<keyword evidence="8" id="KW-0625">Polysaccharide transport</keyword>
<evidence type="ECO:0000256" key="4">
    <source>
        <dbReference type="ARBA" id="ARBA00022452"/>
    </source>
</evidence>
<keyword evidence="11" id="KW-0472">Membrane</keyword>
<feature type="domain" description="SLBB" evidence="18">
    <location>
        <begin position="159"/>
        <end position="237"/>
    </location>
</feature>
<feature type="domain" description="Outer-membrane lipoprotein Wza C-terminal" evidence="17">
    <location>
        <begin position="332"/>
        <end position="356"/>
    </location>
</feature>
<feature type="domain" description="SLBB" evidence="18">
    <location>
        <begin position="244"/>
        <end position="328"/>
    </location>
</feature>
<proteinExistence type="inferred from homology"/>
<evidence type="ECO:0000256" key="7">
    <source>
        <dbReference type="ARBA" id="ARBA00022729"/>
    </source>
</evidence>
<evidence type="ECO:0000256" key="3">
    <source>
        <dbReference type="ARBA" id="ARBA00022448"/>
    </source>
</evidence>
<dbReference type="GO" id="GO:0046930">
    <property type="term" value="C:pore complex"/>
    <property type="evidence" value="ECO:0007669"/>
    <property type="project" value="UniProtKB-KW"/>
</dbReference>
<dbReference type="Pfam" id="PF22461">
    <property type="entry name" value="SLBB_2"/>
    <property type="match status" value="2"/>
</dbReference>
<evidence type="ECO:0008006" key="21">
    <source>
        <dbReference type="Google" id="ProtNLM"/>
    </source>
</evidence>
<evidence type="ECO:0000256" key="12">
    <source>
        <dbReference type="ARBA" id="ARBA00023139"/>
    </source>
</evidence>
<feature type="compositionally biased region" description="Basic and acidic residues" evidence="15">
    <location>
        <begin position="1"/>
        <end position="12"/>
    </location>
</feature>
<keyword evidence="6" id="KW-0812">Transmembrane</keyword>
<dbReference type="Pfam" id="PF02563">
    <property type="entry name" value="Poly_export"/>
    <property type="match status" value="1"/>
</dbReference>
<dbReference type="Gene3D" id="3.30.1950.10">
    <property type="entry name" value="wza like domain"/>
    <property type="match status" value="1"/>
</dbReference>
<keyword evidence="5" id="KW-0762">Sugar transport</keyword>
<evidence type="ECO:0000313" key="20">
    <source>
        <dbReference type="Proteomes" id="UP000322822"/>
    </source>
</evidence>
<dbReference type="InterPro" id="IPR054765">
    <property type="entry name" value="SLBB_dom"/>
</dbReference>
<reference evidence="19 20" key="1">
    <citation type="submission" date="2019-09" db="EMBL/GenBank/DDBJ databases">
        <title>FDA dAtabase for Regulatory Grade micrObial Sequences (FDA-ARGOS): Supporting development and validation of Infectious Disease Dx tests.</title>
        <authorList>
            <person name="Sciortino C."/>
            <person name="Tallon L."/>
            <person name="Sadzewicz L."/>
            <person name="Vavikolanu K."/>
            <person name="Mehta A."/>
            <person name="Aluvathingal J."/>
            <person name="Nadendla S."/>
            <person name="Nandy P."/>
            <person name="Geyer C."/>
            <person name="Yan Y."/>
            <person name="Sichtig H."/>
        </authorList>
    </citation>
    <scope>NUCLEOTIDE SEQUENCE [LARGE SCALE GENOMIC DNA]</scope>
    <source>
        <strain evidence="19 20">FDAARGOS_664</strain>
    </source>
</reference>
<feature type="region of interest" description="Disordered" evidence="15">
    <location>
        <begin position="1"/>
        <end position="24"/>
    </location>
</feature>
<evidence type="ECO:0000256" key="10">
    <source>
        <dbReference type="ARBA" id="ARBA00023114"/>
    </source>
</evidence>
<evidence type="ECO:0000256" key="5">
    <source>
        <dbReference type="ARBA" id="ARBA00022597"/>
    </source>
</evidence>
<feature type="domain" description="Polysaccharide export protein N-terminal" evidence="16">
    <location>
        <begin position="54"/>
        <end position="153"/>
    </location>
</feature>
<evidence type="ECO:0000256" key="14">
    <source>
        <dbReference type="ARBA" id="ARBA00023288"/>
    </source>
</evidence>
<sequence length="360" mass="38443">MQVSGDARDRAIDPNAPDATPEITQITPTLVRQQGEQAAAQRTEILQHYAALAATPSAYRVGPNDVLSITIWDHPELIAPNLTYTVGPSGITLPTQAGSAPPLSGYMVSASGEIQLPYAGLVQVAGKTEIEIQSIVTQRLTPFIKRPQVTVRVGAYLSQRVYLAGEVRQAGMVPITGVPMTLPAALAAAGGAAETGDESRIVLSRAGRSYTLSLPEMVANDINPGSVLLRNDDIVRVLPRENFKVTVAGEVLQPRSVPMRNDGRLTLSEALGESGGVRGDTAAPNAIYIMRAGNRAESPQIFRLDSKSPFALALAERFDLQARDVVYVDTTGLVRWNRLISLLLPSVNSVYTGTRIGGVR</sequence>
<evidence type="ECO:0000256" key="8">
    <source>
        <dbReference type="ARBA" id="ARBA00023047"/>
    </source>
</evidence>
<dbReference type="GO" id="GO:0006811">
    <property type="term" value="P:monoatomic ion transport"/>
    <property type="evidence" value="ECO:0007669"/>
    <property type="project" value="UniProtKB-KW"/>
</dbReference>
<dbReference type="PANTHER" id="PTHR33619:SF3">
    <property type="entry name" value="POLYSACCHARIDE EXPORT PROTEIN GFCE-RELATED"/>
    <property type="match status" value="1"/>
</dbReference>
<dbReference type="Gene3D" id="3.10.560.10">
    <property type="entry name" value="Outer membrane lipoprotein wza domain like"/>
    <property type="match status" value="2"/>
</dbReference>
<evidence type="ECO:0000259" key="17">
    <source>
        <dbReference type="Pfam" id="PF18412"/>
    </source>
</evidence>
<evidence type="ECO:0000256" key="13">
    <source>
        <dbReference type="ARBA" id="ARBA00023237"/>
    </source>
</evidence>
<dbReference type="InterPro" id="IPR003715">
    <property type="entry name" value="Poly_export_N"/>
</dbReference>
<comment type="subcellular location">
    <subcellularLocation>
        <location evidence="1">Cell outer membrane</location>
        <topology evidence="1">Multi-pass membrane protein</topology>
    </subcellularLocation>
</comment>
<dbReference type="EMBL" id="CP044067">
    <property type="protein sequence ID" value="QET06678.1"/>
    <property type="molecule type" value="Genomic_DNA"/>
</dbReference>
<dbReference type="OrthoDB" id="9815244at2"/>
<protein>
    <recommendedName>
        <fullName evidence="21">Multidrug MFS transporter</fullName>
    </recommendedName>
</protein>
<name>A0A5P2HFP3_9BURK</name>
<evidence type="ECO:0000259" key="18">
    <source>
        <dbReference type="Pfam" id="PF22461"/>
    </source>
</evidence>
<accession>A0A5P2HFP3</accession>
<evidence type="ECO:0000256" key="2">
    <source>
        <dbReference type="ARBA" id="ARBA00009450"/>
    </source>
</evidence>
<keyword evidence="14" id="KW-0449">Lipoprotein</keyword>
<dbReference type="Pfam" id="PF18412">
    <property type="entry name" value="Wza_C"/>
    <property type="match status" value="1"/>
</dbReference>
<keyword evidence="12" id="KW-0564">Palmitate</keyword>
<evidence type="ECO:0000256" key="15">
    <source>
        <dbReference type="SAM" id="MobiDB-lite"/>
    </source>
</evidence>
<organism evidence="19 20">
    <name type="scientific">Cupriavidus pauculus</name>
    <dbReference type="NCBI Taxonomy" id="82633"/>
    <lineage>
        <taxon>Bacteria</taxon>
        <taxon>Pseudomonadati</taxon>
        <taxon>Pseudomonadota</taxon>
        <taxon>Betaproteobacteria</taxon>
        <taxon>Burkholderiales</taxon>
        <taxon>Burkholderiaceae</taxon>
        <taxon>Cupriavidus</taxon>
    </lineage>
</organism>
<comment type="similarity">
    <text evidence="2">Belongs to the BexD/CtrA/VexA family.</text>
</comment>
<evidence type="ECO:0000256" key="11">
    <source>
        <dbReference type="ARBA" id="ARBA00023136"/>
    </source>
</evidence>
<dbReference type="Proteomes" id="UP000322822">
    <property type="component" value="Chromosome 2"/>
</dbReference>
<dbReference type="InterPro" id="IPR049712">
    <property type="entry name" value="Poly_export"/>
</dbReference>
<gene>
    <name evidence="19" type="ORF">FOB72_25230</name>
</gene>
<keyword evidence="10" id="KW-0626">Porin</keyword>
<evidence type="ECO:0000259" key="16">
    <source>
        <dbReference type="Pfam" id="PF02563"/>
    </source>
</evidence>
<keyword evidence="13" id="KW-0998">Cell outer membrane</keyword>
<keyword evidence="4" id="KW-1134">Transmembrane beta strand</keyword>
<dbReference type="InterPro" id="IPR040716">
    <property type="entry name" value="Wza_C"/>
</dbReference>
<dbReference type="GO" id="GO:0015159">
    <property type="term" value="F:polysaccharide transmembrane transporter activity"/>
    <property type="evidence" value="ECO:0007669"/>
    <property type="project" value="InterPro"/>
</dbReference>
<keyword evidence="3" id="KW-0813">Transport</keyword>
<evidence type="ECO:0000256" key="6">
    <source>
        <dbReference type="ARBA" id="ARBA00022692"/>
    </source>
</evidence>
<dbReference type="GO" id="GO:0009279">
    <property type="term" value="C:cell outer membrane"/>
    <property type="evidence" value="ECO:0007669"/>
    <property type="project" value="UniProtKB-SubCell"/>
</dbReference>
<keyword evidence="7" id="KW-0732">Signal</keyword>
<evidence type="ECO:0000256" key="1">
    <source>
        <dbReference type="ARBA" id="ARBA00004571"/>
    </source>
</evidence>
<dbReference type="PANTHER" id="PTHR33619">
    <property type="entry name" value="POLYSACCHARIDE EXPORT PROTEIN GFCE-RELATED"/>
    <property type="match status" value="1"/>
</dbReference>
<evidence type="ECO:0000256" key="9">
    <source>
        <dbReference type="ARBA" id="ARBA00023065"/>
    </source>
</evidence>
<keyword evidence="9" id="KW-0406">Ion transport</keyword>
<dbReference type="GO" id="GO:0015288">
    <property type="term" value="F:porin activity"/>
    <property type="evidence" value="ECO:0007669"/>
    <property type="project" value="UniProtKB-KW"/>
</dbReference>
<dbReference type="Gene3D" id="1.20.5.70">
    <property type="match status" value="1"/>
</dbReference>
<evidence type="ECO:0000313" key="19">
    <source>
        <dbReference type="EMBL" id="QET06678.1"/>
    </source>
</evidence>
<dbReference type="AlphaFoldDB" id="A0A5P2HFP3"/>